<protein>
    <submittedName>
        <fullName evidence="2">Jg11782 protein</fullName>
    </submittedName>
</protein>
<dbReference type="OrthoDB" id="7469714at2759"/>
<dbReference type="Proteomes" id="UP000838756">
    <property type="component" value="Unassembled WGS sequence"/>
</dbReference>
<keyword evidence="3" id="KW-1185">Reference proteome</keyword>
<accession>A0A8S4S402</accession>
<reference evidence="2" key="1">
    <citation type="submission" date="2022-03" db="EMBL/GenBank/DDBJ databases">
        <authorList>
            <person name="Lindestad O."/>
        </authorList>
    </citation>
    <scope>NUCLEOTIDE SEQUENCE</scope>
</reference>
<evidence type="ECO:0000313" key="2">
    <source>
        <dbReference type="EMBL" id="CAH2251003.1"/>
    </source>
</evidence>
<comment type="caution">
    <text evidence="2">The sequence shown here is derived from an EMBL/GenBank/DDBJ whole genome shotgun (WGS) entry which is preliminary data.</text>
</comment>
<evidence type="ECO:0000256" key="1">
    <source>
        <dbReference type="SAM" id="MobiDB-lite"/>
    </source>
</evidence>
<name>A0A8S4S402_9NEOP</name>
<dbReference type="AlphaFoldDB" id="A0A8S4S402"/>
<gene>
    <name evidence="2" type="primary">jg11782</name>
    <name evidence="2" type="ORF">PAEG_LOCUS22144</name>
</gene>
<sequence>MSGYLWGIAQLVNDPSNDLVNALRKRLLGQPQISENVTNFTENEHLRTKELQEGRSAPESSGRKVGESTKFKSKSIQVGQPPMKYRTVAVQTNTYAYLCVNKTTSVQHDIRLPLLNRGISTLPSANKDTYTETTKNKMCKEHRKVISMLENWSNHKHLDSTDSLVRRMKNKIMDLINLLKIEKIQNIPEYHCPEKEIIKLYREASCNYLDIHKI</sequence>
<proteinExistence type="predicted"/>
<feature type="compositionally biased region" description="Basic and acidic residues" evidence="1">
    <location>
        <begin position="61"/>
        <end position="70"/>
    </location>
</feature>
<feature type="region of interest" description="Disordered" evidence="1">
    <location>
        <begin position="41"/>
        <end position="77"/>
    </location>
</feature>
<organism evidence="2 3">
    <name type="scientific">Pararge aegeria aegeria</name>
    <dbReference type="NCBI Taxonomy" id="348720"/>
    <lineage>
        <taxon>Eukaryota</taxon>
        <taxon>Metazoa</taxon>
        <taxon>Ecdysozoa</taxon>
        <taxon>Arthropoda</taxon>
        <taxon>Hexapoda</taxon>
        <taxon>Insecta</taxon>
        <taxon>Pterygota</taxon>
        <taxon>Neoptera</taxon>
        <taxon>Endopterygota</taxon>
        <taxon>Lepidoptera</taxon>
        <taxon>Glossata</taxon>
        <taxon>Ditrysia</taxon>
        <taxon>Papilionoidea</taxon>
        <taxon>Nymphalidae</taxon>
        <taxon>Satyrinae</taxon>
        <taxon>Satyrini</taxon>
        <taxon>Parargina</taxon>
        <taxon>Pararge</taxon>
    </lineage>
</organism>
<evidence type="ECO:0000313" key="3">
    <source>
        <dbReference type="Proteomes" id="UP000838756"/>
    </source>
</evidence>
<dbReference type="EMBL" id="CAKXAJ010026019">
    <property type="protein sequence ID" value="CAH2251003.1"/>
    <property type="molecule type" value="Genomic_DNA"/>
</dbReference>
<feature type="compositionally biased region" description="Basic and acidic residues" evidence="1">
    <location>
        <begin position="42"/>
        <end position="53"/>
    </location>
</feature>